<keyword evidence="3" id="KW-1185">Reference proteome</keyword>
<dbReference type="InterPro" id="IPR029058">
    <property type="entry name" value="AB_hydrolase_fold"/>
</dbReference>
<dbReference type="Pfam" id="PF12697">
    <property type="entry name" value="Abhydrolase_6"/>
    <property type="match status" value="1"/>
</dbReference>
<protein>
    <submittedName>
        <fullName evidence="2">Alpha/beta hydrolase</fullName>
    </submittedName>
</protein>
<dbReference type="InterPro" id="IPR000073">
    <property type="entry name" value="AB_hydrolase_1"/>
</dbReference>
<dbReference type="Gene3D" id="3.40.50.1820">
    <property type="entry name" value="alpha/beta hydrolase"/>
    <property type="match status" value="1"/>
</dbReference>
<keyword evidence="2" id="KW-0378">Hydrolase</keyword>
<dbReference type="AlphaFoldDB" id="A0A6N7W868"/>
<sequence length="267" mass="29294">MPGGIVLSQNDTCQKPRRDTTIAGIPATTWGSPSPSVIVAIHGYFSSRVDPVVQVLAESAPCQVVSFDLPGHGSRHPVSGPQSWPEDALRDVNTILDWAHEFWSDVSIFAVSIGAYLSLLASADRPLRHAWFLAPLTDLQTMIRSSLEAAGVSEKQLEREGVVIAPSGERLTWAYFSFATRHVPSHWPHPTDILHAASDQTVPIEQSIAFADHFGAHLTVLPDVEHWFHTPEQLRQLDTWLRDTNDSAISTHSPNGNIGRLHGSLNT</sequence>
<evidence type="ECO:0000313" key="3">
    <source>
        <dbReference type="Proteomes" id="UP000470875"/>
    </source>
</evidence>
<dbReference type="SUPFAM" id="SSF53474">
    <property type="entry name" value="alpha/beta-Hydrolases"/>
    <property type="match status" value="1"/>
</dbReference>
<accession>A0A6N7W868</accession>
<dbReference type="EMBL" id="VULO01000019">
    <property type="protein sequence ID" value="MSS85435.1"/>
    <property type="molecule type" value="Genomic_DNA"/>
</dbReference>
<proteinExistence type="predicted"/>
<name>A0A6N7W868_9ACTO</name>
<dbReference type="GO" id="GO:0016787">
    <property type="term" value="F:hydrolase activity"/>
    <property type="evidence" value="ECO:0007669"/>
    <property type="project" value="UniProtKB-KW"/>
</dbReference>
<dbReference type="Proteomes" id="UP000470875">
    <property type="component" value="Unassembled WGS sequence"/>
</dbReference>
<organism evidence="2 3">
    <name type="scientific">Scrofimicrobium canadense</name>
    <dbReference type="NCBI Taxonomy" id="2652290"/>
    <lineage>
        <taxon>Bacteria</taxon>
        <taxon>Bacillati</taxon>
        <taxon>Actinomycetota</taxon>
        <taxon>Actinomycetes</taxon>
        <taxon>Actinomycetales</taxon>
        <taxon>Actinomycetaceae</taxon>
        <taxon>Scrofimicrobium</taxon>
    </lineage>
</organism>
<comment type="caution">
    <text evidence="2">The sequence shown here is derived from an EMBL/GenBank/DDBJ whole genome shotgun (WGS) entry which is preliminary data.</text>
</comment>
<feature type="domain" description="AB hydrolase-1" evidence="1">
    <location>
        <begin position="38"/>
        <end position="209"/>
    </location>
</feature>
<evidence type="ECO:0000259" key="1">
    <source>
        <dbReference type="Pfam" id="PF12697"/>
    </source>
</evidence>
<evidence type="ECO:0000313" key="2">
    <source>
        <dbReference type="EMBL" id="MSS85435.1"/>
    </source>
</evidence>
<reference evidence="2 3" key="1">
    <citation type="submission" date="2019-08" db="EMBL/GenBank/DDBJ databases">
        <title>In-depth cultivation of the pig gut microbiome towards novel bacterial diversity and tailored functional studies.</title>
        <authorList>
            <person name="Wylensek D."/>
            <person name="Hitch T.C.A."/>
            <person name="Clavel T."/>
        </authorList>
    </citation>
    <scope>NUCLEOTIDE SEQUENCE [LARGE SCALE GENOMIC DNA]</scope>
    <source>
        <strain evidence="2 3">WB03_NA08</strain>
    </source>
</reference>
<gene>
    <name evidence="2" type="ORF">FYJ24_11920</name>
</gene>